<evidence type="ECO:0000256" key="3">
    <source>
        <dbReference type="ARBA" id="ARBA00005119"/>
    </source>
</evidence>
<evidence type="ECO:0000256" key="7">
    <source>
        <dbReference type="ARBA" id="ARBA00019373"/>
    </source>
</evidence>
<dbReference type="PANTHER" id="PTHR46382:SF1">
    <property type="entry name" value="PHOSPHATIDATE CYTIDYLYLTRANSFERASE"/>
    <property type="match status" value="1"/>
</dbReference>
<proteinExistence type="inferred from homology"/>
<keyword evidence="14" id="KW-0443">Lipid metabolism</keyword>
<evidence type="ECO:0000313" key="25">
    <source>
        <dbReference type="EMBL" id="ANW98795.1"/>
    </source>
</evidence>
<evidence type="ECO:0000256" key="12">
    <source>
        <dbReference type="ARBA" id="ARBA00022695"/>
    </source>
</evidence>
<evidence type="ECO:0000256" key="15">
    <source>
        <dbReference type="ARBA" id="ARBA00023136"/>
    </source>
</evidence>
<sequence length="298" mass="33629">MSGIGSESDGDFLRTRIISGTIAAIILFVIMQLPPFMLGVAVFIVSSIALYEFYQCVRRENYNPIRTIGFFTSTVYFLYLIGSAYIDEISGTFLNDLYRTFFRQDIIYLFIYIVIVCLLLQLVFRHRRFNLKDVAVTLLGIAYIPFLISFIFLVRLMENGYELSWLVIIATFSTDIFAYFTGKFFGKRKLVPDISPNKTVAGGIGGIAGSIVCTTLFGILYMNTFSALIIEIYHYMILGVLCGIIAQLGDWAASAIKRNVGIKDFGHIMPGHGGLLDRIDSLLFVAPAVYFYIKFFIF</sequence>
<feature type="transmembrane region" description="Helical" evidence="24">
    <location>
        <begin position="136"/>
        <end position="157"/>
    </location>
</feature>
<reference evidence="25 26" key="1">
    <citation type="submission" date="2016-02" db="EMBL/GenBank/DDBJ databases">
        <title>Comparison of Clostridium stercorarium subspecies using comparative genomics and transcriptomics.</title>
        <authorList>
            <person name="Schellenberg J."/>
            <person name="Thallinger G."/>
            <person name="Levin D.B."/>
            <person name="Zhang X."/>
            <person name="Alvare G."/>
            <person name="Fristensky B."/>
            <person name="Sparling R."/>
        </authorList>
    </citation>
    <scope>NUCLEOTIDE SEQUENCE [LARGE SCALE GENOMIC DNA]</scope>
    <source>
        <strain evidence="25 26">DSM 2910</strain>
    </source>
</reference>
<dbReference type="GO" id="GO:0004605">
    <property type="term" value="F:phosphatidate cytidylyltransferase activity"/>
    <property type="evidence" value="ECO:0007669"/>
    <property type="project" value="UniProtKB-EC"/>
</dbReference>
<name>A0A1B1YDF6_THEST</name>
<keyword evidence="9" id="KW-0444">Lipid biosynthesis</keyword>
<dbReference type="Proteomes" id="UP000092971">
    <property type="component" value="Chromosome"/>
</dbReference>
<comment type="pathway">
    <text evidence="3">Phospholipid metabolism; CDP-diacylglycerol biosynthesis; CDP-diacylglycerol from sn-glycerol 3-phosphate: step 3/3.</text>
</comment>
<feature type="transmembrane region" description="Helical" evidence="24">
    <location>
        <begin position="66"/>
        <end position="86"/>
    </location>
</feature>
<evidence type="ECO:0000256" key="10">
    <source>
        <dbReference type="ARBA" id="ARBA00022679"/>
    </source>
</evidence>
<evidence type="ECO:0000313" key="26">
    <source>
        <dbReference type="Proteomes" id="UP000092971"/>
    </source>
</evidence>
<protein>
    <recommendedName>
        <fullName evidence="7">Phosphatidate cytidylyltransferase</fullName>
        <ecNumber evidence="6">2.7.7.41</ecNumber>
    </recommendedName>
    <alternativeName>
        <fullName evidence="20">CDP-DAG synthase</fullName>
    </alternativeName>
    <alternativeName>
        <fullName evidence="22">CDP-DG synthase</fullName>
    </alternativeName>
    <alternativeName>
        <fullName evidence="18">CDP-diacylglycerol synthase</fullName>
    </alternativeName>
    <alternativeName>
        <fullName evidence="21">CDP-diglyceride pyrophosphorylase</fullName>
    </alternativeName>
    <alternativeName>
        <fullName evidence="23">CDP-diglyceride synthase</fullName>
    </alternativeName>
    <alternativeName>
        <fullName evidence="19">CTP:phosphatidate cytidylyltransferase</fullName>
    </alternativeName>
</protein>
<dbReference type="RefSeq" id="WP_015359106.1">
    <property type="nucleotide sequence ID" value="NZ_CP014672.1"/>
</dbReference>
<evidence type="ECO:0000256" key="13">
    <source>
        <dbReference type="ARBA" id="ARBA00022989"/>
    </source>
</evidence>
<feature type="transmembrane region" description="Helical" evidence="24">
    <location>
        <begin position="106"/>
        <end position="124"/>
    </location>
</feature>
<feature type="transmembrane region" description="Helical" evidence="24">
    <location>
        <begin position="36"/>
        <end position="54"/>
    </location>
</feature>
<evidence type="ECO:0000256" key="20">
    <source>
        <dbReference type="ARBA" id="ARBA00032253"/>
    </source>
</evidence>
<keyword evidence="16" id="KW-0594">Phospholipid biosynthesis</keyword>
<evidence type="ECO:0000256" key="24">
    <source>
        <dbReference type="SAM" id="Phobius"/>
    </source>
</evidence>
<comment type="subcellular location">
    <subcellularLocation>
        <location evidence="2">Cell membrane</location>
        <topology evidence="2">Multi-pass membrane protein</topology>
    </subcellularLocation>
</comment>
<dbReference type="AlphaFoldDB" id="A0A1B1YDF6"/>
<keyword evidence="8" id="KW-1003">Cell membrane</keyword>
<keyword evidence="12 25" id="KW-0548">Nucleotidyltransferase</keyword>
<feature type="transmembrane region" description="Helical" evidence="24">
    <location>
        <begin position="200"/>
        <end position="220"/>
    </location>
</feature>
<dbReference type="GO" id="GO:0016024">
    <property type="term" value="P:CDP-diacylglycerol biosynthetic process"/>
    <property type="evidence" value="ECO:0007669"/>
    <property type="project" value="TreeGrafter"/>
</dbReference>
<dbReference type="PANTHER" id="PTHR46382">
    <property type="entry name" value="PHOSPHATIDATE CYTIDYLYLTRANSFERASE"/>
    <property type="match status" value="1"/>
</dbReference>
<dbReference type="OrthoDB" id="9799199at2"/>
<dbReference type="EC" id="2.7.7.41" evidence="6"/>
<evidence type="ECO:0000256" key="1">
    <source>
        <dbReference type="ARBA" id="ARBA00001698"/>
    </source>
</evidence>
<evidence type="ECO:0000256" key="4">
    <source>
        <dbReference type="ARBA" id="ARBA00005189"/>
    </source>
</evidence>
<keyword evidence="17" id="KW-1208">Phospholipid metabolism</keyword>
<keyword evidence="10 25" id="KW-0808">Transferase</keyword>
<organism evidence="25 26">
    <name type="scientific">Thermoclostridium stercorarium subsp. thermolacticum DSM 2910</name>
    <dbReference type="NCBI Taxonomy" id="1121336"/>
    <lineage>
        <taxon>Bacteria</taxon>
        <taxon>Bacillati</taxon>
        <taxon>Bacillota</taxon>
        <taxon>Clostridia</taxon>
        <taxon>Eubacteriales</taxon>
        <taxon>Oscillospiraceae</taxon>
        <taxon>Thermoclostridium</taxon>
    </lineage>
</organism>
<keyword evidence="13 24" id="KW-1133">Transmembrane helix</keyword>
<feature type="transmembrane region" description="Helical" evidence="24">
    <location>
        <begin position="163"/>
        <end position="180"/>
    </location>
</feature>
<feature type="transmembrane region" description="Helical" evidence="24">
    <location>
        <begin position="232"/>
        <end position="254"/>
    </location>
</feature>
<comment type="catalytic activity">
    <reaction evidence="1">
        <text>a 1,2-diacyl-sn-glycero-3-phosphate + CTP + H(+) = a CDP-1,2-diacyl-sn-glycerol + diphosphate</text>
        <dbReference type="Rhea" id="RHEA:16229"/>
        <dbReference type="ChEBI" id="CHEBI:15378"/>
        <dbReference type="ChEBI" id="CHEBI:33019"/>
        <dbReference type="ChEBI" id="CHEBI:37563"/>
        <dbReference type="ChEBI" id="CHEBI:58332"/>
        <dbReference type="ChEBI" id="CHEBI:58608"/>
        <dbReference type="EC" id="2.7.7.41"/>
    </reaction>
</comment>
<gene>
    <name evidence="25" type="ORF">CSTERTH_07020</name>
</gene>
<comment type="similarity">
    <text evidence="5">Belongs to the CDS family.</text>
</comment>
<dbReference type="EMBL" id="CP014672">
    <property type="protein sequence ID" value="ANW98795.1"/>
    <property type="molecule type" value="Genomic_DNA"/>
</dbReference>
<evidence type="ECO:0000256" key="22">
    <source>
        <dbReference type="ARBA" id="ARBA00032743"/>
    </source>
</evidence>
<evidence type="ECO:0000256" key="18">
    <source>
        <dbReference type="ARBA" id="ARBA00029893"/>
    </source>
</evidence>
<feature type="transmembrane region" description="Helical" evidence="24">
    <location>
        <begin position="12"/>
        <end position="30"/>
    </location>
</feature>
<evidence type="ECO:0000256" key="11">
    <source>
        <dbReference type="ARBA" id="ARBA00022692"/>
    </source>
</evidence>
<evidence type="ECO:0000256" key="6">
    <source>
        <dbReference type="ARBA" id="ARBA00012487"/>
    </source>
</evidence>
<evidence type="ECO:0000256" key="23">
    <source>
        <dbReference type="ARBA" id="ARBA00033406"/>
    </source>
</evidence>
<evidence type="ECO:0000256" key="17">
    <source>
        <dbReference type="ARBA" id="ARBA00023264"/>
    </source>
</evidence>
<keyword evidence="11 24" id="KW-0812">Transmembrane</keyword>
<evidence type="ECO:0000256" key="14">
    <source>
        <dbReference type="ARBA" id="ARBA00023098"/>
    </source>
</evidence>
<evidence type="ECO:0000256" key="5">
    <source>
        <dbReference type="ARBA" id="ARBA00010185"/>
    </source>
</evidence>
<evidence type="ECO:0000256" key="2">
    <source>
        <dbReference type="ARBA" id="ARBA00004651"/>
    </source>
</evidence>
<comment type="pathway">
    <text evidence="4">Lipid metabolism.</text>
</comment>
<keyword evidence="15 24" id="KW-0472">Membrane</keyword>
<evidence type="ECO:0000256" key="9">
    <source>
        <dbReference type="ARBA" id="ARBA00022516"/>
    </source>
</evidence>
<dbReference type="GO" id="GO:0005886">
    <property type="term" value="C:plasma membrane"/>
    <property type="evidence" value="ECO:0007669"/>
    <property type="project" value="UniProtKB-SubCell"/>
</dbReference>
<evidence type="ECO:0000256" key="19">
    <source>
        <dbReference type="ARBA" id="ARBA00031825"/>
    </source>
</evidence>
<evidence type="ECO:0000256" key="21">
    <source>
        <dbReference type="ARBA" id="ARBA00032396"/>
    </source>
</evidence>
<evidence type="ECO:0000256" key="16">
    <source>
        <dbReference type="ARBA" id="ARBA00023209"/>
    </source>
</evidence>
<accession>A0A1B1YDF6</accession>
<dbReference type="Pfam" id="PF01148">
    <property type="entry name" value="CTP_transf_1"/>
    <property type="match status" value="1"/>
</dbReference>
<evidence type="ECO:0000256" key="8">
    <source>
        <dbReference type="ARBA" id="ARBA00022475"/>
    </source>
</evidence>